<name>A0A5S5DKF5_9SPHI</name>
<evidence type="ECO:0000259" key="5">
    <source>
        <dbReference type="Pfam" id="PF22244"/>
    </source>
</evidence>
<sequence length="467" mass="52866">MIKQLVFAAVFLTAIGRVSAQTSDSQYRKPLKEVLEAIQKRYGVIIKYQEEQVSDKWLNYADWRFRADVDETLRQVLAPLDLKVNKEGDKKYKLKEYEYYRWEPQDGWDYLNQLASQYQDKDSWEHRKQQIRPDLYKALKLSPLPPAPQSVPLVTKKRKFQNYTVENFALEIMPGLYVNGSIYRPLKPKGKVPLMLSPDGHWAGHRFRKDAQIRCAMTAQMGAVAVSYDLFGWGESGLQFQYSDHRRSLSLTVQTLGAIRILDWMLQDSQIDTARVGICGGSGGGSQTVLMTALDDRITLSIPVVSLSSYFYGGCPCESGMPIHASAGGTNNVELAAMAAPRPQLVISDGKDWTAHMPQHDFPYLRKIYGYYGKTELVENVHLPDDGHDFGYSKRKPVYDFISKHFGLDTKGLKNAAGDYDESGCAIEEEKALYAFGSNGENLPSNAIQGYKNLEQLFKNEQHEAIK</sequence>
<dbReference type="SUPFAM" id="SSF53474">
    <property type="entry name" value="alpha/beta-Hydrolases"/>
    <property type="match status" value="1"/>
</dbReference>
<dbReference type="ESTHER" id="9sphi-a0a5s5dkf5">
    <property type="family name" value="Pectin_methylesterase"/>
</dbReference>
<dbReference type="RefSeq" id="WP_148908530.1">
    <property type="nucleotide sequence ID" value="NZ_VNHX01000009.1"/>
</dbReference>
<feature type="domain" description="4-O-methyl-glucuronoyl methylesterase-like" evidence="5">
    <location>
        <begin position="242"/>
        <end position="306"/>
    </location>
</feature>
<keyword evidence="3" id="KW-0378">Hydrolase</keyword>
<dbReference type="InterPro" id="IPR050261">
    <property type="entry name" value="FrsA_esterase"/>
</dbReference>
<feature type="signal peptide" evidence="4">
    <location>
        <begin position="1"/>
        <end position="20"/>
    </location>
</feature>
<evidence type="ECO:0000256" key="2">
    <source>
        <dbReference type="ARBA" id="ARBA00022729"/>
    </source>
</evidence>
<organism evidence="6 7">
    <name type="scientific">Sphingobacterium allocomposti</name>
    <dbReference type="NCBI Taxonomy" id="415956"/>
    <lineage>
        <taxon>Bacteria</taxon>
        <taxon>Pseudomonadati</taxon>
        <taxon>Bacteroidota</taxon>
        <taxon>Sphingobacteriia</taxon>
        <taxon>Sphingobacteriales</taxon>
        <taxon>Sphingobacteriaceae</taxon>
        <taxon>Sphingobacterium</taxon>
    </lineage>
</organism>
<keyword evidence="7" id="KW-1185">Reference proteome</keyword>
<dbReference type="Proteomes" id="UP000325105">
    <property type="component" value="Unassembled WGS sequence"/>
</dbReference>
<evidence type="ECO:0000256" key="3">
    <source>
        <dbReference type="ARBA" id="ARBA00022801"/>
    </source>
</evidence>
<keyword evidence="2 4" id="KW-0732">Signal</keyword>
<dbReference type="OrthoDB" id="3668964at2"/>
<dbReference type="PANTHER" id="PTHR22946:SF8">
    <property type="entry name" value="ACETYL XYLAN ESTERASE DOMAIN-CONTAINING PROTEIN"/>
    <property type="match status" value="1"/>
</dbReference>
<dbReference type="Pfam" id="PF22244">
    <property type="entry name" value="GCE_fung"/>
    <property type="match status" value="1"/>
</dbReference>
<dbReference type="InterPro" id="IPR054579">
    <property type="entry name" value="GCE-like_dom"/>
</dbReference>
<reference evidence="6 7" key="1">
    <citation type="submission" date="2019-07" db="EMBL/GenBank/DDBJ databases">
        <title>Genomic Encyclopedia of Archaeal and Bacterial Type Strains, Phase II (KMG-II): from individual species to whole genera.</title>
        <authorList>
            <person name="Goeker M."/>
        </authorList>
    </citation>
    <scope>NUCLEOTIDE SEQUENCE [LARGE SCALE GENOMIC DNA]</scope>
    <source>
        <strain evidence="6 7">DSM 18850</strain>
    </source>
</reference>
<evidence type="ECO:0000256" key="1">
    <source>
        <dbReference type="ARBA" id="ARBA00022487"/>
    </source>
</evidence>
<dbReference type="AlphaFoldDB" id="A0A5S5DKF5"/>
<dbReference type="PANTHER" id="PTHR22946">
    <property type="entry name" value="DIENELACTONE HYDROLASE DOMAIN-CONTAINING PROTEIN-RELATED"/>
    <property type="match status" value="1"/>
</dbReference>
<feature type="chain" id="PRO_5024466122" description="4-O-methyl-glucuronoyl methylesterase-like domain-containing protein" evidence="4">
    <location>
        <begin position="21"/>
        <end position="467"/>
    </location>
</feature>
<dbReference type="Gene3D" id="3.40.50.1820">
    <property type="entry name" value="alpha/beta hydrolase"/>
    <property type="match status" value="1"/>
</dbReference>
<protein>
    <recommendedName>
        <fullName evidence="5">4-O-methyl-glucuronoyl methylesterase-like domain-containing protein</fullName>
    </recommendedName>
</protein>
<evidence type="ECO:0000313" key="6">
    <source>
        <dbReference type="EMBL" id="TYP95848.1"/>
    </source>
</evidence>
<comment type="caution">
    <text evidence="6">The sequence shown here is derived from an EMBL/GenBank/DDBJ whole genome shotgun (WGS) entry which is preliminary data.</text>
</comment>
<keyword evidence="1" id="KW-0719">Serine esterase</keyword>
<dbReference type="InterPro" id="IPR029058">
    <property type="entry name" value="AB_hydrolase_fold"/>
</dbReference>
<gene>
    <name evidence="6" type="ORF">BC792_10944</name>
</gene>
<dbReference type="EMBL" id="VNHX01000009">
    <property type="protein sequence ID" value="TYP95848.1"/>
    <property type="molecule type" value="Genomic_DNA"/>
</dbReference>
<accession>A0A5S5DKF5</accession>
<evidence type="ECO:0000256" key="4">
    <source>
        <dbReference type="SAM" id="SignalP"/>
    </source>
</evidence>
<proteinExistence type="predicted"/>
<evidence type="ECO:0000313" key="7">
    <source>
        <dbReference type="Proteomes" id="UP000325105"/>
    </source>
</evidence>
<dbReference type="GO" id="GO:0052689">
    <property type="term" value="F:carboxylic ester hydrolase activity"/>
    <property type="evidence" value="ECO:0007669"/>
    <property type="project" value="UniProtKB-KW"/>
</dbReference>